<organism evidence="2 3">
    <name type="scientific">Phlebiopsis gigantea (strain 11061_1 CR5-6)</name>
    <name type="common">White-rot fungus</name>
    <name type="synonym">Peniophora gigantea</name>
    <dbReference type="NCBI Taxonomy" id="745531"/>
    <lineage>
        <taxon>Eukaryota</taxon>
        <taxon>Fungi</taxon>
        <taxon>Dikarya</taxon>
        <taxon>Basidiomycota</taxon>
        <taxon>Agaricomycotina</taxon>
        <taxon>Agaricomycetes</taxon>
        <taxon>Polyporales</taxon>
        <taxon>Phanerochaetaceae</taxon>
        <taxon>Phlebiopsis</taxon>
    </lineage>
</organism>
<feature type="region of interest" description="Disordered" evidence="1">
    <location>
        <begin position="183"/>
        <end position="204"/>
    </location>
</feature>
<evidence type="ECO:0000313" key="2">
    <source>
        <dbReference type="EMBL" id="KIP05141.1"/>
    </source>
</evidence>
<evidence type="ECO:0000313" key="3">
    <source>
        <dbReference type="Proteomes" id="UP000053257"/>
    </source>
</evidence>
<evidence type="ECO:0000256" key="1">
    <source>
        <dbReference type="SAM" id="MobiDB-lite"/>
    </source>
</evidence>
<proteinExistence type="predicted"/>
<dbReference type="AlphaFoldDB" id="A0A0C3RV88"/>
<gene>
    <name evidence="2" type="ORF">PHLGIDRAFT_166809</name>
</gene>
<keyword evidence="3" id="KW-1185">Reference proteome</keyword>
<dbReference type="HOGENOM" id="CLU_1343690_0_0_1"/>
<accession>A0A0C3RV88</accession>
<protein>
    <submittedName>
        <fullName evidence="2">Uncharacterized protein</fullName>
    </submittedName>
</protein>
<name>A0A0C3RV88_PHLG1</name>
<dbReference type="Proteomes" id="UP000053257">
    <property type="component" value="Unassembled WGS sequence"/>
</dbReference>
<dbReference type="EMBL" id="KN840552">
    <property type="protein sequence ID" value="KIP05141.1"/>
    <property type="molecule type" value="Genomic_DNA"/>
</dbReference>
<reference evidence="2 3" key="1">
    <citation type="journal article" date="2014" name="PLoS Genet.">
        <title>Analysis of the Phlebiopsis gigantea genome, transcriptome and secretome provides insight into its pioneer colonization strategies of wood.</title>
        <authorList>
            <person name="Hori C."/>
            <person name="Ishida T."/>
            <person name="Igarashi K."/>
            <person name="Samejima M."/>
            <person name="Suzuki H."/>
            <person name="Master E."/>
            <person name="Ferreira P."/>
            <person name="Ruiz-Duenas F.J."/>
            <person name="Held B."/>
            <person name="Canessa P."/>
            <person name="Larrondo L.F."/>
            <person name="Schmoll M."/>
            <person name="Druzhinina I.S."/>
            <person name="Kubicek C.P."/>
            <person name="Gaskell J.A."/>
            <person name="Kersten P."/>
            <person name="St John F."/>
            <person name="Glasner J."/>
            <person name="Sabat G."/>
            <person name="Splinter BonDurant S."/>
            <person name="Syed K."/>
            <person name="Yadav J."/>
            <person name="Mgbeahuruike A.C."/>
            <person name="Kovalchuk A."/>
            <person name="Asiegbu F.O."/>
            <person name="Lackner G."/>
            <person name="Hoffmeister D."/>
            <person name="Rencoret J."/>
            <person name="Gutierrez A."/>
            <person name="Sun H."/>
            <person name="Lindquist E."/>
            <person name="Barry K."/>
            <person name="Riley R."/>
            <person name="Grigoriev I.V."/>
            <person name="Henrissat B."/>
            <person name="Kues U."/>
            <person name="Berka R.M."/>
            <person name="Martinez A.T."/>
            <person name="Covert S.F."/>
            <person name="Blanchette R.A."/>
            <person name="Cullen D."/>
        </authorList>
    </citation>
    <scope>NUCLEOTIDE SEQUENCE [LARGE SCALE GENOMIC DNA]</scope>
    <source>
        <strain evidence="2 3">11061_1 CR5-6</strain>
    </source>
</reference>
<sequence length="204" mass="22646">MTPHKCMLEQAVRVRHVAHRICQIRLLPLVTNPSPRSQAGAPRRRARHIFKPRLRFFPNFGNNLLILHSSHPTPHDPLRTQSSLMNNPADATPNHVTFTSPVPTKDLPSEQSPASEIPITIERSPIYELAIEEGMEPAVPGCPSMIALYDEQHRDDDVADADEESACAISDEILIELGWESRGNPSACKPTAVKTIKTSTSRPK</sequence>